<comment type="similarity">
    <text evidence="7">Belongs to the Slam family.</text>
</comment>
<dbReference type="STRING" id="1908260.BKK50_00880"/>
<keyword evidence="3" id="KW-0812">Transmembrane</keyword>
<dbReference type="EMBL" id="MLHJ01000008">
    <property type="protein sequence ID" value="OOF44978.1"/>
    <property type="molecule type" value="Genomic_DNA"/>
</dbReference>
<protein>
    <recommendedName>
        <fullName evidence="12">DUF560 domain-containing protein</fullName>
    </recommendedName>
</protein>
<evidence type="ECO:0000256" key="3">
    <source>
        <dbReference type="ARBA" id="ARBA00022692"/>
    </source>
</evidence>
<evidence type="ECO:0000259" key="8">
    <source>
        <dbReference type="Pfam" id="PF04575"/>
    </source>
</evidence>
<dbReference type="AlphaFoldDB" id="A0A1V3IRS9"/>
<keyword evidence="2" id="KW-1134">Transmembrane beta strand</keyword>
<gene>
    <name evidence="10" type="ORF">BKK50_00880</name>
</gene>
<dbReference type="InterPro" id="IPR057556">
    <property type="entry name" value="TPR_Slam"/>
</dbReference>
<dbReference type="SUPFAM" id="SSF48452">
    <property type="entry name" value="TPR-like"/>
    <property type="match status" value="1"/>
</dbReference>
<organism evidence="10 11">
    <name type="scientific">Rodentibacter rarus</name>
    <dbReference type="NCBI Taxonomy" id="1908260"/>
    <lineage>
        <taxon>Bacteria</taxon>
        <taxon>Pseudomonadati</taxon>
        <taxon>Pseudomonadota</taxon>
        <taxon>Gammaproteobacteria</taxon>
        <taxon>Pasteurellales</taxon>
        <taxon>Pasteurellaceae</taxon>
        <taxon>Rodentibacter</taxon>
    </lineage>
</organism>
<evidence type="ECO:0000256" key="1">
    <source>
        <dbReference type="ARBA" id="ARBA00004571"/>
    </source>
</evidence>
<evidence type="ECO:0000256" key="7">
    <source>
        <dbReference type="ARBA" id="ARBA00023609"/>
    </source>
</evidence>
<dbReference type="RefSeq" id="WP_077414427.1">
    <property type="nucleotide sequence ID" value="NZ_MLHI01000026.1"/>
</dbReference>
<dbReference type="InterPro" id="IPR007655">
    <property type="entry name" value="Slam_C"/>
</dbReference>
<accession>A0A1V3IRS9</accession>
<keyword evidence="4" id="KW-0732">Signal</keyword>
<comment type="subcellular location">
    <subcellularLocation>
        <location evidence="1">Cell outer membrane</location>
        <topology evidence="1">Multi-pass membrane protein</topology>
    </subcellularLocation>
</comment>
<sequence length="429" mass="50803">MRRFILFFCLVSPAVYSNELEESLKQAIYQENADRIQNLLMQYQAQSYTNKTLLDYSHAKLAFLRQDYGQAIKIYRQIISEHPELHSIRMELAIALFTDRQDSAARLQLNKLKSVQRLPASAYERINRYINAINERNAWQIEGSIAYLKTNNVDNVSSSQVIENTGFVKNSKMLPQKATGVAYSLGINRDFNLIHSHYFTVGNDILGKTYWDNHQFDDISNRTLLGYAYKKNDFIFRIQPFFEKRWYGGEVFHWSNGIELSYSLWLSQNWQNQTSFSSEKRRFFKTNPQEGRINTLSTTFIWYRNPKQILYIGAALAEEKLQERQYSSKIKNIRIGWLQEYQWGISTKLNIGFTHRQFKSDAVLGGILPLGKIRQDKIYTFFAQIWKRDWHFYGITPKLTFEWRKQQSNLKTLYHYKTQNLTIVFEKTF</sequence>
<feature type="domain" description="Surface lipoprotein assembly modifier N-terminal TPR repeats region" evidence="9">
    <location>
        <begin position="18"/>
        <end position="108"/>
    </location>
</feature>
<dbReference type="GO" id="GO:0009279">
    <property type="term" value="C:cell outer membrane"/>
    <property type="evidence" value="ECO:0007669"/>
    <property type="project" value="UniProtKB-SubCell"/>
</dbReference>
<evidence type="ECO:0008006" key="12">
    <source>
        <dbReference type="Google" id="ProtNLM"/>
    </source>
</evidence>
<feature type="domain" description="Surface lipoprotein assembly modifier C-terminal" evidence="8">
    <location>
        <begin position="139"/>
        <end position="429"/>
    </location>
</feature>
<evidence type="ECO:0000256" key="5">
    <source>
        <dbReference type="ARBA" id="ARBA00023136"/>
    </source>
</evidence>
<dbReference type="OrthoDB" id="7525402at2"/>
<evidence type="ECO:0000313" key="10">
    <source>
        <dbReference type="EMBL" id="OOF44978.1"/>
    </source>
</evidence>
<keyword evidence="5" id="KW-0472">Membrane</keyword>
<dbReference type="Proteomes" id="UP000189433">
    <property type="component" value="Unassembled WGS sequence"/>
</dbReference>
<keyword evidence="6" id="KW-0998">Cell outer membrane</keyword>
<comment type="caution">
    <text evidence="10">The sequence shown here is derived from an EMBL/GenBank/DDBJ whole genome shotgun (WGS) entry which is preliminary data.</text>
</comment>
<evidence type="ECO:0000256" key="6">
    <source>
        <dbReference type="ARBA" id="ARBA00023237"/>
    </source>
</evidence>
<evidence type="ECO:0000256" key="4">
    <source>
        <dbReference type="ARBA" id="ARBA00022729"/>
    </source>
</evidence>
<dbReference type="InterPro" id="IPR011990">
    <property type="entry name" value="TPR-like_helical_dom_sf"/>
</dbReference>
<reference evidence="10 11" key="1">
    <citation type="submission" date="2016-10" db="EMBL/GenBank/DDBJ databases">
        <title>Rodentibacter gen. nov. and new species.</title>
        <authorList>
            <person name="Christensen H."/>
        </authorList>
    </citation>
    <scope>NUCLEOTIDE SEQUENCE [LARGE SCALE GENOMIC DNA]</scope>
    <source>
        <strain evidence="10 11">CCUG17206</strain>
    </source>
</reference>
<name>A0A1V3IRS9_9PAST</name>
<proteinExistence type="inferred from homology"/>
<keyword evidence="11" id="KW-1185">Reference proteome</keyword>
<evidence type="ECO:0000313" key="11">
    <source>
        <dbReference type="Proteomes" id="UP000189433"/>
    </source>
</evidence>
<evidence type="ECO:0000259" key="9">
    <source>
        <dbReference type="Pfam" id="PF24575"/>
    </source>
</evidence>
<dbReference type="Pfam" id="PF24575">
    <property type="entry name" value="TPR_Slam"/>
    <property type="match status" value="1"/>
</dbReference>
<dbReference type="Pfam" id="PF04575">
    <property type="entry name" value="SlipAM"/>
    <property type="match status" value="1"/>
</dbReference>
<evidence type="ECO:0000256" key="2">
    <source>
        <dbReference type="ARBA" id="ARBA00022452"/>
    </source>
</evidence>